<reference evidence="2 3" key="1">
    <citation type="journal article" date="2018" name="Nat. Ecol. Evol.">
        <title>Shark genomes provide insights into elasmobranch evolution and the origin of vertebrates.</title>
        <authorList>
            <person name="Hara Y"/>
            <person name="Yamaguchi K"/>
            <person name="Onimaru K"/>
            <person name="Kadota M"/>
            <person name="Koyanagi M"/>
            <person name="Keeley SD"/>
            <person name="Tatsumi K"/>
            <person name="Tanaka K"/>
            <person name="Motone F"/>
            <person name="Kageyama Y"/>
            <person name="Nozu R"/>
            <person name="Adachi N"/>
            <person name="Nishimura O"/>
            <person name="Nakagawa R"/>
            <person name="Tanegashima C"/>
            <person name="Kiyatake I"/>
            <person name="Matsumoto R"/>
            <person name="Murakumo K"/>
            <person name="Nishida K"/>
            <person name="Terakita A"/>
            <person name="Kuratani S"/>
            <person name="Sato K"/>
            <person name="Hyodo S Kuraku.S."/>
        </authorList>
    </citation>
    <scope>NUCLEOTIDE SEQUENCE [LARGE SCALE GENOMIC DNA]</scope>
</reference>
<evidence type="ECO:0000313" key="3">
    <source>
        <dbReference type="Proteomes" id="UP000288216"/>
    </source>
</evidence>
<dbReference type="Proteomes" id="UP000288216">
    <property type="component" value="Unassembled WGS sequence"/>
</dbReference>
<organism evidence="2 3">
    <name type="scientific">Scyliorhinus torazame</name>
    <name type="common">Cloudy catshark</name>
    <name type="synonym">Catulus torazame</name>
    <dbReference type="NCBI Taxonomy" id="75743"/>
    <lineage>
        <taxon>Eukaryota</taxon>
        <taxon>Metazoa</taxon>
        <taxon>Chordata</taxon>
        <taxon>Craniata</taxon>
        <taxon>Vertebrata</taxon>
        <taxon>Chondrichthyes</taxon>
        <taxon>Elasmobranchii</taxon>
        <taxon>Galeomorphii</taxon>
        <taxon>Galeoidea</taxon>
        <taxon>Carcharhiniformes</taxon>
        <taxon>Scyliorhinidae</taxon>
        <taxon>Scyliorhinus</taxon>
    </lineage>
</organism>
<dbReference type="EMBL" id="BFAA01009576">
    <property type="protein sequence ID" value="GCB80276.1"/>
    <property type="molecule type" value="Genomic_DNA"/>
</dbReference>
<dbReference type="AlphaFoldDB" id="A0A401Q4H2"/>
<proteinExistence type="predicted"/>
<feature type="region of interest" description="Disordered" evidence="1">
    <location>
        <begin position="1"/>
        <end position="22"/>
    </location>
</feature>
<comment type="caution">
    <text evidence="2">The sequence shown here is derived from an EMBL/GenBank/DDBJ whole genome shotgun (WGS) entry which is preliminary data.</text>
</comment>
<name>A0A401Q4H2_SCYTO</name>
<dbReference type="OrthoDB" id="10256849at2759"/>
<protein>
    <submittedName>
        <fullName evidence="2">Uncharacterized protein</fullName>
    </submittedName>
</protein>
<accession>A0A401Q4H2</accession>
<evidence type="ECO:0000256" key="1">
    <source>
        <dbReference type="SAM" id="MobiDB-lite"/>
    </source>
</evidence>
<evidence type="ECO:0000313" key="2">
    <source>
        <dbReference type="EMBL" id="GCB80276.1"/>
    </source>
</evidence>
<gene>
    <name evidence="2" type="ORF">scyTo_0016147</name>
</gene>
<sequence>MTEPKQNVNAEDTVGMETSKNRFSVTVESERITSKSVERDVFDFRSSSDSAGKFQVSEAKRKVLGKKRLSFDQVNNLKVATGSKKRRRGGDAVHKRSDLKTFFTEDSSSGGTEHSWLLDSHIKVTPNIADYSRRKKRKKSVLRGLLDD</sequence>
<keyword evidence="3" id="KW-1185">Reference proteome</keyword>